<dbReference type="InterPro" id="IPR036087">
    <property type="entry name" value="Nict_dMeBzImd_PRibTrfase_sf"/>
</dbReference>
<gene>
    <name evidence="3" type="ORF">DP115_14170</name>
</gene>
<accession>A0ABX1M9W4</accession>
<dbReference type="EMBL" id="QMEC01000048">
    <property type="protein sequence ID" value="NMF63851.1"/>
    <property type="molecule type" value="Genomic_DNA"/>
</dbReference>
<dbReference type="SUPFAM" id="SSF52733">
    <property type="entry name" value="Nicotinate mononucleotide:5,6-dimethylbenzimidazole phosphoribosyltransferase (CobT)"/>
    <property type="match status" value="2"/>
</dbReference>
<dbReference type="PANTHER" id="PTHR38811">
    <property type="match status" value="1"/>
</dbReference>
<dbReference type="Proteomes" id="UP000762253">
    <property type="component" value="Unassembled WGS sequence"/>
</dbReference>
<evidence type="ECO:0000256" key="1">
    <source>
        <dbReference type="HAMAP-Rule" id="MF_01086"/>
    </source>
</evidence>
<dbReference type="InterPro" id="IPR002805">
    <property type="entry name" value="Nict_dMeBzImd_PRibTrfase_arc"/>
</dbReference>
<comment type="similarity">
    <text evidence="1">Belongs to the UPF0284 family.</text>
</comment>
<feature type="compositionally biased region" description="Basic and acidic residues" evidence="2">
    <location>
        <begin position="246"/>
        <end position="256"/>
    </location>
</feature>
<reference evidence="3 4" key="1">
    <citation type="submission" date="2018-06" db="EMBL/GenBank/DDBJ databases">
        <title>Comparative genomics of Brasilonema spp. strains.</title>
        <authorList>
            <person name="Alvarenga D.O."/>
            <person name="Fiore M.F."/>
            <person name="Varani A.M."/>
        </authorList>
    </citation>
    <scope>NUCLEOTIDE SEQUENCE [LARGE SCALE GENOMIC DNA]</scope>
    <source>
        <strain evidence="3 4">UFV-OR1</strain>
    </source>
</reference>
<dbReference type="RefSeq" id="WP_169265439.1">
    <property type="nucleotide sequence ID" value="NZ_QMEC01000048.1"/>
</dbReference>
<dbReference type="CDD" id="cd02439">
    <property type="entry name" value="DMB-PRT_CobT"/>
    <property type="match status" value="1"/>
</dbReference>
<dbReference type="Gene3D" id="3.40.50.10210">
    <property type="match status" value="1"/>
</dbReference>
<keyword evidence="4" id="KW-1185">Reference proteome</keyword>
<feature type="compositionally biased region" description="Basic and acidic residues" evidence="2">
    <location>
        <begin position="213"/>
        <end position="234"/>
    </location>
</feature>
<dbReference type="InterPro" id="IPR003200">
    <property type="entry name" value="Nict_dMeBzImd_PRibTrfase"/>
</dbReference>
<organism evidence="3 4">
    <name type="scientific">Brasilonema octagenarum UFV-OR1</name>
    <dbReference type="NCBI Taxonomy" id="417115"/>
    <lineage>
        <taxon>Bacteria</taxon>
        <taxon>Bacillati</taxon>
        <taxon>Cyanobacteriota</taxon>
        <taxon>Cyanophyceae</taxon>
        <taxon>Nostocales</taxon>
        <taxon>Scytonemataceae</taxon>
        <taxon>Brasilonema</taxon>
        <taxon>Octagenarum group</taxon>
    </lineage>
</organism>
<comment type="caution">
    <text evidence="3">The sequence shown here is derived from an EMBL/GenBank/DDBJ whole genome shotgun (WGS) entry which is preliminary data.</text>
</comment>
<feature type="region of interest" description="Disordered" evidence="2">
    <location>
        <begin position="213"/>
        <end position="286"/>
    </location>
</feature>
<evidence type="ECO:0000256" key="2">
    <source>
        <dbReference type="SAM" id="MobiDB-lite"/>
    </source>
</evidence>
<sequence length="458" mass="49093">MTNDFIRIYTQTDQAEEWITKYRGCLPVFACVLGFTETGLIPGISAAGRTCEDRKYTACADAEFLYYGAKHKPKYSLPPLAAGASPVIISRAVLEALNIPLYLFNAGLPQSPAVPAIDLGGSSARCLSQGAAMELATVHHLFKQGLLWGERLGKKIQNRYFILSECVVGGTTTALAILTGLGIPAVGKVNSSHPVCNHAQKWAVVEAGLEKMRSRRQAEEERKEGGKEGKKDIFPHPSGISCPDATRSRSVSERDTQSPLSGNPSFALSDSHTPTLAHSHTPLSSSPASIDPLDLVAAVGDPMQVVVAGMAIALSRSCGVLLAGGTQMLAVYALISAITQVYALSWRPEEVLIGTTRWVAQDLTGGTIELAQLVGKSNMTPNGVTPPLLATELSFADSRYPQLRAYEHGFVKEGVGAGGACIAAHLVQGWQQHQLLQAIEHQLEQYEKESKYTTQNSQ</sequence>
<protein>
    <recommendedName>
        <fullName evidence="1">UPF0284 protein DP115_14170</fullName>
    </recommendedName>
</protein>
<dbReference type="HAMAP" id="MF_01086">
    <property type="entry name" value="UPF0284"/>
    <property type="match status" value="1"/>
</dbReference>
<evidence type="ECO:0000313" key="4">
    <source>
        <dbReference type="Proteomes" id="UP000762253"/>
    </source>
</evidence>
<name>A0ABX1M9W4_9CYAN</name>
<feature type="compositionally biased region" description="Polar residues" evidence="2">
    <location>
        <begin position="257"/>
        <end position="286"/>
    </location>
</feature>
<proteinExistence type="inferred from homology"/>
<evidence type="ECO:0000313" key="3">
    <source>
        <dbReference type="EMBL" id="NMF63851.1"/>
    </source>
</evidence>
<dbReference type="PANTHER" id="PTHR38811:SF1">
    <property type="entry name" value="UPF0284 PROTEIN SLL1500"/>
    <property type="match status" value="1"/>
</dbReference>